<dbReference type="InterPro" id="IPR001036">
    <property type="entry name" value="Acrflvin-R"/>
</dbReference>
<feature type="transmembrane region" description="Helical" evidence="7">
    <location>
        <begin position="581"/>
        <end position="600"/>
    </location>
</feature>
<comment type="caution">
    <text evidence="9">The sequence shown here is derived from an EMBL/GenBank/DDBJ whole genome shotgun (WGS) entry which is preliminary data.</text>
</comment>
<dbReference type="PRINTS" id="PR00702">
    <property type="entry name" value="ACRIFLAVINRP"/>
</dbReference>
<comment type="subcellular location">
    <subcellularLocation>
        <location evidence="1">Cell membrane</location>
        <topology evidence="1">Multi-pass membrane protein</topology>
    </subcellularLocation>
</comment>
<dbReference type="PANTHER" id="PTHR33406">
    <property type="entry name" value="MEMBRANE PROTEIN MJ1562-RELATED"/>
    <property type="match status" value="1"/>
</dbReference>
<feature type="transmembrane region" description="Helical" evidence="7">
    <location>
        <begin position="206"/>
        <end position="224"/>
    </location>
</feature>
<gene>
    <name evidence="9" type="ORF">Pma05_68220</name>
</gene>
<dbReference type="RefSeq" id="WP_203861578.1">
    <property type="nucleotide sequence ID" value="NZ_BAAAZQ010000022.1"/>
</dbReference>
<evidence type="ECO:0000256" key="4">
    <source>
        <dbReference type="ARBA" id="ARBA00022692"/>
    </source>
</evidence>
<proteinExistence type="inferred from homology"/>
<evidence type="ECO:0000256" key="7">
    <source>
        <dbReference type="SAM" id="Phobius"/>
    </source>
</evidence>
<evidence type="ECO:0000256" key="1">
    <source>
        <dbReference type="ARBA" id="ARBA00004651"/>
    </source>
</evidence>
<feature type="transmembrane region" description="Helical" evidence="7">
    <location>
        <begin position="179"/>
        <end position="199"/>
    </location>
</feature>
<evidence type="ECO:0000259" key="8">
    <source>
        <dbReference type="PROSITE" id="PS50156"/>
    </source>
</evidence>
<evidence type="ECO:0000256" key="2">
    <source>
        <dbReference type="ARBA" id="ARBA00010157"/>
    </source>
</evidence>
<accession>A0ABQ4F061</accession>
<dbReference type="Gene3D" id="1.20.1640.10">
    <property type="entry name" value="Multidrug efflux transporter AcrB transmembrane domain"/>
    <property type="match status" value="2"/>
</dbReference>
<dbReference type="SUPFAM" id="SSF82866">
    <property type="entry name" value="Multidrug efflux transporter AcrB transmembrane domain"/>
    <property type="match status" value="2"/>
</dbReference>
<feature type="transmembrane region" description="Helical" evidence="7">
    <location>
        <begin position="660"/>
        <end position="685"/>
    </location>
</feature>
<protein>
    <submittedName>
        <fullName evidence="9">Membrane protein</fullName>
    </submittedName>
</protein>
<dbReference type="InterPro" id="IPR050545">
    <property type="entry name" value="Mycobact_MmpL"/>
</dbReference>
<feature type="transmembrane region" description="Helical" evidence="7">
    <location>
        <begin position="305"/>
        <end position="329"/>
    </location>
</feature>
<name>A0ABQ4F061_9ACTN</name>
<dbReference type="InterPro" id="IPR000731">
    <property type="entry name" value="SSD"/>
</dbReference>
<keyword evidence="5 7" id="KW-1133">Transmembrane helix</keyword>
<dbReference type="PANTHER" id="PTHR33406:SF11">
    <property type="entry name" value="MEMBRANE PROTEIN SCO6666-RELATED"/>
    <property type="match status" value="1"/>
</dbReference>
<evidence type="ECO:0000256" key="5">
    <source>
        <dbReference type="ARBA" id="ARBA00022989"/>
    </source>
</evidence>
<evidence type="ECO:0000256" key="6">
    <source>
        <dbReference type="ARBA" id="ARBA00023136"/>
    </source>
</evidence>
<evidence type="ECO:0000313" key="10">
    <source>
        <dbReference type="Proteomes" id="UP000621500"/>
    </source>
</evidence>
<feature type="domain" description="SSD" evidence="8">
    <location>
        <begin position="179"/>
        <end position="328"/>
    </location>
</feature>
<keyword evidence="4 7" id="KW-0812">Transmembrane</keyword>
<feature type="transmembrane region" description="Helical" evidence="7">
    <location>
        <begin position="520"/>
        <end position="540"/>
    </location>
</feature>
<dbReference type="InterPro" id="IPR004869">
    <property type="entry name" value="MMPL_dom"/>
</dbReference>
<keyword evidence="6 7" id="KW-0472">Membrane</keyword>
<evidence type="ECO:0000256" key="3">
    <source>
        <dbReference type="ARBA" id="ARBA00022475"/>
    </source>
</evidence>
<feature type="transmembrane region" description="Helical" evidence="7">
    <location>
        <begin position="632"/>
        <end position="654"/>
    </location>
</feature>
<organism evidence="9 10">
    <name type="scientific">Plantactinospora mayteni</name>
    <dbReference type="NCBI Taxonomy" id="566021"/>
    <lineage>
        <taxon>Bacteria</taxon>
        <taxon>Bacillati</taxon>
        <taxon>Actinomycetota</taxon>
        <taxon>Actinomycetes</taxon>
        <taxon>Micromonosporales</taxon>
        <taxon>Micromonosporaceae</taxon>
        <taxon>Plantactinospora</taxon>
    </lineage>
</organism>
<keyword evidence="3" id="KW-1003">Cell membrane</keyword>
<sequence>MASLLYRLGRFSFHRRWLVTAAWLAVLMAALVGALTLSGPTQETFSIPGTPAQKAVDLLAGRFPQASADGVTARVVFAAPGGEKLSDPAYQRAIGTAVAELKQAPQVASVNDPFTSGTINQAGTIGFTQATYTANADDLTDAARDTLTAVAARARASGLSVEIGGNALDSSPNFGVGEIIGVVVAAVVLIITFGSLIAAGLPLLTALLGIGIGIGAIVTVSGFVDLSSNTPILALMLGLAVAIDYALFIVSRYRDELAAGHDHHEAAGRAVGTAGSAVVFAGLTVIIALAALTVVGIPFLAQMGLAAAFTVAVAVVIALTLLPALLGFTGRRLTAGRIRQPRPDDVRARATLGTRWARTIARRPVAVLLTAVIALGVVALPALDLRLGMPDDSTAAPETTQRKAYDTLSAGFGPGFNGPLIVVVDATAGTAQAAADQVAQQIRGLDDVATVTEPTLNPAADTAILTVIPASGPSDPATESLVRAIRTRDGSIPGATIAVTGLTAINIDISAKLGAALPPYLTVVVGLAFILLLLVFRSLLVPIKATLGFLLSVAATFGTVVAVFQWGWLTDVLGVEQVGPIISFLPIVLIGIVFGLAMDYQVFLVTRMREEYVHGTPPREAVITGFSHGARVVTAAAIIMISVFSGFILAPDAIIKSIGFALAAAILFDAIIVRMTIVPAVMTLLGKAAWWLPRWLDNILPNIDVEGEKLRHQLDDRPVERTPEHVPA</sequence>
<feature type="transmembrane region" description="Helical" evidence="7">
    <location>
        <begin position="230"/>
        <end position="250"/>
    </location>
</feature>
<keyword evidence="10" id="KW-1185">Reference proteome</keyword>
<feature type="transmembrane region" description="Helical" evidence="7">
    <location>
        <begin position="365"/>
        <end position="383"/>
    </location>
</feature>
<dbReference type="EMBL" id="BONX01000052">
    <property type="protein sequence ID" value="GIH00250.1"/>
    <property type="molecule type" value="Genomic_DNA"/>
</dbReference>
<evidence type="ECO:0000313" key="9">
    <source>
        <dbReference type="EMBL" id="GIH00250.1"/>
    </source>
</evidence>
<dbReference type="Proteomes" id="UP000621500">
    <property type="component" value="Unassembled WGS sequence"/>
</dbReference>
<comment type="similarity">
    <text evidence="2">Belongs to the resistance-nodulation-cell division (RND) (TC 2.A.6) family. MmpL subfamily.</text>
</comment>
<dbReference type="Pfam" id="PF03176">
    <property type="entry name" value="MMPL"/>
    <property type="match status" value="2"/>
</dbReference>
<feature type="transmembrane region" description="Helical" evidence="7">
    <location>
        <begin position="271"/>
        <end position="299"/>
    </location>
</feature>
<feature type="transmembrane region" description="Helical" evidence="7">
    <location>
        <begin position="547"/>
        <end position="569"/>
    </location>
</feature>
<dbReference type="PROSITE" id="PS50156">
    <property type="entry name" value="SSD"/>
    <property type="match status" value="1"/>
</dbReference>
<reference evidence="9 10" key="1">
    <citation type="submission" date="2021-01" db="EMBL/GenBank/DDBJ databases">
        <title>Whole genome shotgun sequence of Plantactinospora mayteni NBRC 109088.</title>
        <authorList>
            <person name="Komaki H."/>
            <person name="Tamura T."/>
        </authorList>
    </citation>
    <scope>NUCLEOTIDE SEQUENCE [LARGE SCALE GENOMIC DNA]</scope>
    <source>
        <strain evidence="9 10">NBRC 109088</strain>
    </source>
</reference>